<dbReference type="Proteomes" id="UP000233837">
    <property type="component" value="Unassembled WGS sequence"/>
</dbReference>
<protein>
    <submittedName>
        <fullName evidence="1">Uncharacterized protein</fullName>
    </submittedName>
</protein>
<sequence length="234" mass="24728">MGEGGGRMWELSWKISRPKAVSRSIVVSVNADVGVVDHSASPVLVSVQPFDGEGVALATDNSDLLVAPLGGIVLPGIDAGVISNHVLTPAGVNVSKAVANCSVVAVNNDSTASTHDVEISLLPAVNVKNNVESVRVENLNGNSVWSNNLVDVPVNLVDTHTLANRLRDNSRFDIRNHVGSSDFESESDFSDCGLASPDFCGGSDPGNEFTVVRDRPVCSVASRGRFRGRGQRRR</sequence>
<dbReference type="AlphaFoldDB" id="A0A2I0W456"/>
<dbReference type="EMBL" id="KZ502938">
    <property type="protein sequence ID" value="PKU70418.1"/>
    <property type="molecule type" value="Genomic_DNA"/>
</dbReference>
<keyword evidence="2" id="KW-1185">Reference proteome</keyword>
<organism evidence="1 2">
    <name type="scientific">Dendrobium catenatum</name>
    <dbReference type="NCBI Taxonomy" id="906689"/>
    <lineage>
        <taxon>Eukaryota</taxon>
        <taxon>Viridiplantae</taxon>
        <taxon>Streptophyta</taxon>
        <taxon>Embryophyta</taxon>
        <taxon>Tracheophyta</taxon>
        <taxon>Spermatophyta</taxon>
        <taxon>Magnoliopsida</taxon>
        <taxon>Liliopsida</taxon>
        <taxon>Asparagales</taxon>
        <taxon>Orchidaceae</taxon>
        <taxon>Epidendroideae</taxon>
        <taxon>Malaxideae</taxon>
        <taxon>Dendrobiinae</taxon>
        <taxon>Dendrobium</taxon>
    </lineage>
</organism>
<proteinExistence type="predicted"/>
<reference evidence="1 2" key="2">
    <citation type="journal article" date="2017" name="Nature">
        <title>The Apostasia genome and the evolution of orchids.</title>
        <authorList>
            <person name="Zhang G.Q."/>
            <person name="Liu K.W."/>
            <person name="Li Z."/>
            <person name="Lohaus R."/>
            <person name="Hsiao Y.Y."/>
            <person name="Niu S.C."/>
            <person name="Wang J.Y."/>
            <person name="Lin Y.C."/>
            <person name="Xu Q."/>
            <person name="Chen L.J."/>
            <person name="Yoshida K."/>
            <person name="Fujiwara S."/>
            <person name="Wang Z.W."/>
            <person name="Zhang Y.Q."/>
            <person name="Mitsuda N."/>
            <person name="Wang M."/>
            <person name="Liu G.H."/>
            <person name="Pecoraro L."/>
            <person name="Huang H.X."/>
            <person name="Xiao X.J."/>
            <person name="Lin M."/>
            <person name="Wu X.Y."/>
            <person name="Wu W.L."/>
            <person name="Chen Y.Y."/>
            <person name="Chang S.B."/>
            <person name="Sakamoto S."/>
            <person name="Ohme-Takagi M."/>
            <person name="Yagi M."/>
            <person name="Zeng S.J."/>
            <person name="Shen C.Y."/>
            <person name="Yeh C.M."/>
            <person name="Luo Y.B."/>
            <person name="Tsai W.C."/>
            <person name="Van de Peer Y."/>
            <person name="Liu Z.J."/>
        </authorList>
    </citation>
    <scope>NUCLEOTIDE SEQUENCE [LARGE SCALE GENOMIC DNA]</scope>
    <source>
        <tissue evidence="1">The whole plant</tissue>
    </source>
</reference>
<evidence type="ECO:0000313" key="2">
    <source>
        <dbReference type="Proteomes" id="UP000233837"/>
    </source>
</evidence>
<accession>A0A2I0W456</accession>
<gene>
    <name evidence="1" type="ORF">MA16_Dca007170</name>
</gene>
<reference evidence="1 2" key="1">
    <citation type="journal article" date="2016" name="Sci. Rep.">
        <title>The Dendrobium catenatum Lindl. genome sequence provides insights into polysaccharide synthase, floral development and adaptive evolution.</title>
        <authorList>
            <person name="Zhang G.Q."/>
            <person name="Xu Q."/>
            <person name="Bian C."/>
            <person name="Tsai W.C."/>
            <person name="Yeh C.M."/>
            <person name="Liu K.W."/>
            <person name="Yoshida K."/>
            <person name="Zhang L.S."/>
            <person name="Chang S.B."/>
            <person name="Chen F."/>
            <person name="Shi Y."/>
            <person name="Su Y.Y."/>
            <person name="Zhang Y.Q."/>
            <person name="Chen L.J."/>
            <person name="Yin Y."/>
            <person name="Lin M."/>
            <person name="Huang H."/>
            <person name="Deng H."/>
            <person name="Wang Z.W."/>
            <person name="Zhu S.L."/>
            <person name="Zhao X."/>
            <person name="Deng C."/>
            <person name="Niu S.C."/>
            <person name="Huang J."/>
            <person name="Wang M."/>
            <person name="Liu G.H."/>
            <person name="Yang H.J."/>
            <person name="Xiao X.J."/>
            <person name="Hsiao Y.Y."/>
            <person name="Wu W.L."/>
            <person name="Chen Y.Y."/>
            <person name="Mitsuda N."/>
            <person name="Ohme-Takagi M."/>
            <person name="Luo Y.B."/>
            <person name="Van de Peer Y."/>
            <person name="Liu Z.J."/>
        </authorList>
    </citation>
    <scope>NUCLEOTIDE SEQUENCE [LARGE SCALE GENOMIC DNA]</scope>
    <source>
        <tissue evidence="1">The whole plant</tissue>
    </source>
</reference>
<name>A0A2I0W456_9ASPA</name>
<evidence type="ECO:0000313" key="1">
    <source>
        <dbReference type="EMBL" id="PKU70418.1"/>
    </source>
</evidence>